<comment type="caution">
    <text evidence="3">The sequence shown here is derived from an EMBL/GenBank/DDBJ whole genome shotgun (WGS) entry which is preliminary data.</text>
</comment>
<name>A0A9W8A1I4_9FUNG</name>
<organism evidence="3 4">
    <name type="scientific">Tieghemiomyces parasiticus</name>
    <dbReference type="NCBI Taxonomy" id="78921"/>
    <lineage>
        <taxon>Eukaryota</taxon>
        <taxon>Fungi</taxon>
        <taxon>Fungi incertae sedis</taxon>
        <taxon>Zoopagomycota</taxon>
        <taxon>Kickxellomycotina</taxon>
        <taxon>Dimargaritomycetes</taxon>
        <taxon>Dimargaritales</taxon>
        <taxon>Dimargaritaceae</taxon>
        <taxon>Tieghemiomyces</taxon>
    </lineage>
</organism>
<evidence type="ECO:0000256" key="2">
    <source>
        <dbReference type="SAM" id="MobiDB-lite"/>
    </source>
</evidence>
<protein>
    <recommendedName>
        <fullName evidence="5">SWI5-dependent HO expression protein 3</fullName>
    </recommendedName>
</protein>
<dbReference type="OrthoDB" id="5596186at2759"/>
<evidence type="ECO:0000256" key="1">
    <source>
        <dbReference type="SAM" id="Coils"/>
    </source>
</evidence>
<keyword evidence="1" id="KW-0175">Coiled coil</keyword>
<evidence type="ECO:0000313" key="4">
    <source>
        <dbReference type="Proteomes" id="UP001150569"/>
    </source>
</evidence>
<evidence type="ECO:0000313" key="3">
    <source>
        <dbReference type="EMBL" id="KAJ1920862.1"/>
    </source>
</evidence>
<feature type="region of interest" description="Disordered" evidence="2">
    <location>
        <begin position="1"/>
        <end position="22"/>
    </location>
</feature>
<dbReference type="AlphaFoldDB" id="A0A9W8A1I4"/>
<feature type="coiled-coil region" evidence="1">
    <location>
        <begin position="156"/>
        <end position="254"/>
    </location>
</feature>
<feature type="compositionally biased region" description="Pro residues" evidence="2">
    <location>
        <begin position="283"/>
        <end position="295"/>
    </location>
</feature>
<accession>A0A9W8A1I4</accession>
<reference evidence="3" key="1">
    <citation type="submission" date="2022-07" db="EMBL/GenBank/DDBJ databases">
        <title>Phylogenomic reconstructions and comparative analyses of Kickxellomycotina fungi.</title>
        <authorList>
            <person name="Reynolds N.K."/>
            <person name="Stajich J.E."/>
            <person name="Barry K."/>
            <person name="Grigoriev I.V."/>
            <person name="Crous P."/>
            <person name="Smith M.E."/>
        </authorList>
    </citation>
    <scope>NUCLEOTIDE SEQUENCE</scope>
    <source>
        <strain evidence="3">RSA 861</strain>
    </source>
</reference>
<evidence type="ECO:0008006" key="5">
    <source>
        <dbReference type="Google" id="ProtNLM"/>
    </source>
</evidence>
<feature type="compositionally biased region" description="Low complexity" evidence="2">
    <location>
        <begin position="296"/>
        <end position="316"/>
    </location>
</feature>
<dbReference type="Proteomes" id="UP001150569">
    <property type="component" value="Unassembled WGS sequence"/>
</dbReference>
<feature type="region of interest" description="Disordered" evidence="2">
    <location>
        <begin position="282"/>
        <end position="332"/>
    </location>
</feature>
<proteinExistence type="predicted"/>
<gene>
    <name evidence="3" type="ORF">IWQ60_006902</name>
</gene>
<dbReference type="EMBL" id="JANBPT010000433">
    <property type="protein sequence ID" value="KAJ1920862.1"/>
    <property type="molecule type" value="Genomic_DNA"/>
</dbReference>
<sequence>MAHGSDRALEGLSPHSYDGYDDPSDLRAALASKERDLDMAAQIGLSLAEQNRGLQLQLEQTARFSQDLAERADTDRRLFLDRSLQMDDVVQRVHLLETTAQDQVQVNQALETRLQAVRTENRTLREDLRSLTVHFAEIEASHGKTTHSSLKALHKLHSLETTLEQERIHLADTRNQLAHLADRATSQGNNFGTTLRALQDNLSKVCQNLDDLRGEMVELQSDRQDVDAAVRQDIQDYRSLLDDARATIENLLELHAMQSEPSNVELSPPSLDRSLAQALSSPPLYPTLAPRPWPPALAASPTPSDPGTPTDRPSSPLRLLPSGMLDGFGRPPAQLGLRMLNYYSRGPGR</sequence>
<keyword evidence="4" id="KW-1185">Reference proteome</keyword>